<proteinExistence type="predicted"/>
<evidence type="ECO:0000313" key="1">
    <source>
        <dbReference type="EMBL" id="GHG11937.1"/>
    </source>
</evidence>
<protein>
    <recommendedName>
        <fullName evidence="3">PD(D/E)XK endonuclease domain-containing protein</fullName>
    </recommendedName>
</protein>
<dbReference type="EMBL" id="BNAL01000056">
    <property type="protein sequence ID" value="GHG11937.1"/>
    <property type="molecule type" value="Genomic_DNA"/>
</dbReference>
<organism evidence="1 2">
    <name type="scientific">Deinococcus piscis</name>
    <dbReference type="NCBI Taxonomy" id="394230"/>
    <lineage>
        <taxon>Bacteria</taxon>
        <taxon>Thermotogati</taxon>
        <taxon>Deinococcota</taxon>
        <taxon>Deinococci</taxon>
        <taxon>Deinococcales</taxon>
        <taxon>Deinococcaceae</taxon>
        <taxon>Deinococcus</taxon>
    </lineage>
</organism>
<evidence type="ECO:0008006" key="3">
    <source>
        <dbReference type="Google" id="ProtNLM"/>
    </source>
</evidence>
<reference evidence="2" key="1">
    <citation type="journal article" date="2019" name="Int. J. Syst. Evol. Microbiol.">
        <title>The Global Catalogue of Microorganisms (GCM) 10K type strain sequencing project: providing services to taxonomists for standard genome sequencing and annotation.</title>
        <authorList>
            <consortium name="The Broad Institute Genomics Platform"/>
            <consortium name="The Broad Institute Genome Sequencing Center for Infectious Disease"/>
            <person name="Wu L."/>
            <person name="Ma J."/>
        </authorList>
    </citation>
    <scope>NUCLEOTIDE SEQUENCE [LARGE SCALE GENOMIC DNA]</scope>
    <source>
        <strain evidence="2">CGMCC 1.18439</strain>
    </source>
</reference>
<keyword evidence="2" id="KW-1185">Reference proteome</keyword>
<name>A0ABQ3KBN9_9DEIO</name>
<dbReference type="Proteomes" id="UP000632154">
    <property type="component" value="Unassembled WGS sequence"/>
</dbReference>
<sequence length="149" mass="17344">MWRRQALGGAAHPHTEWDAYDLVGPDNLKVEVKSAAYLQSWQQRQPSAIRFDIALKRGWDASTNIYSSEASRTAEVYVFCVFAEQRREFADPLQLEQWFFLVCPTQWLGERFSVQKSVALSTLEHLTKRCISFWRAKRVQNMGAGRRME</sequence>
<gene>
    <name evidence="1" type="ORF">GCM10017783_25210</name>
</gene>
<evidence type="ECO:0000313" key="2">
    <source>
        <dbReference type="Proteomes" id="UP000632154"/>
    </source>
</evidence>
<comment type="caution">
    <text evidence="1">The sequence shown here is derived from an EMBL/GenBank/DDBJ whole genome shotgun (WGS) entry which is preliminary data.</text>
</comment>
<accession>A0ABQ3KBN9</accession>